<dbReference type="EMBL" id="CP003075">
    <property type="protein sequence ID" value="AEQ53413.1"/>
    <property type="molecule type" value="Genomic_DNA"/>
</dbReference>
<feature type="chain" id="PRO_5003467494" description="Lipoprotein" evidence="1">
    <location>
        <begin position="25"/>
        <end position="200"/>
    </location>
</feature>
<name>G4R8K8_PELHB</name>
<evidence type="ECO:0000256" key="1">
    <source>
        <dbReference type="SAM" id="SignalP"/>
    </source>
</evidence>
<keyword evidence="1" id="KW-0732">Signal</keyword>
<keyword evidence="3" id="KW-1185">Reference proteome</keyword>
<dbReference type="eggNOG" id="ENOG5033IWZ">
    <property type="taxonomic scope" value="Bacteria"/>
</dbReference>
<gene>
    <name evidence="2" type="ordered locus">KKY_3426</name>
</gene>
<proteinExistence type="predicted"/>
<evidence type="ECO:0000313" key="3">
    <source>
        <dbReference type="Proteomes" id="UP000008850"/>
    </source>
</evidence>
<accession>G4R8K8</accession>
<dbReference type="AlphaFoldDB" id="G4R8K8"/>
<dbReference type="KEGG" id="phl:KKY_3426"/>
<reference evidence="2 3" key="1">
    <citation type="journal article" date="2012" name="J. Bacteriol.">
        <title>Complete genome sequence of Pelagibacterium halotolerans B2T.</title>
        <authorList>
            <person name="Huo Y.Y."/>
            <person name="Cheng H."/>
            <person name="Han X.F."/>
            <person name="Jiang X.W."/>
            <person name="Sun C."/>
            <person name="Zhang X.Q."/>
            <person name="Zhu X.F."/>
            <person name="Liu Y.F."/>
            <person name="Li P.F."/>
            <person name="Ni P.X."/>
            <person name="Wu M."/>
        </authorList>
    </citation>
    <scope>NUCLEOTIDE SEQUENCE [LARGE SCALE GENOMIC DNA]</scope>
    <source>
        <strain evidence="3">DSM 22347 / JCM 15775 / CGMCC 1.7692 / B2</strain>
    </source>
</reference>
<feature type="signal peptide" evidence="1">
    <location>
        <begin position="1"/>
        <end position="24"/>
    </location>
</feature>
<dbReference type="Proteomes" id="UP000008850">
    <property type="component" value="Chromosome"/>
</dbReference>
<evidence type="ECO:0000313" key="2">
    <source>
        <dbReference type="EMBL" id="AEQ53413.1"/>
    </source>
</evidence>
<protein>
    <recommendedName>
        <fullName evidence="4">Lipoprotein</fullName>
    </recommendedName>
</protein>
<dbReference type="STRING" id="1082931.KKY_3426"/>
<evidence type="ECO:0008006" key="4">
    <source>
        <dbReference type="Google" id="ProtNLM"/>
    </source>
</evidence>
<sequence>MHKMTMTTLTRLAGAGGLALLLTACMDVSMTVDVQSETEAEATMVTSMAADMVELMNAQAEGGDEEFCAEGELIENADMIDCVVVQSGPFDELDFEAEDGQGPMIEAIGGGQVRVTFPTGDLAESLDESMGEEQDPQMQAMITSMFEGHAITITVTGGTVVDTNMNISADGMTANYEIPFVDLFAATLDMPGELYAVVQK</sequence>
<dbReference type="PROSITE" id="PS51257">
    <property type="entry name" value="PROKAR_LIPOPROTEIN"/>
    <property type="match status" value="1"/>
</dbReference>
<dbReference type="HOGENOM" id="CLU_1365126_0_0_5"/>
<organism evidence="2 3">
    <name type="scientific">Pelagibacterium halotolerans (strain DSM 22347 / JCM 15775 / CGMCC 1.7692 / B2)</name>
    <dbReference type="NCBI Taxonomy" id="1082931"/>
    <lineage>
        <taxon>Bacteria</taxon>
        <taxon>Pseudomonadati</taxon>
        <taxon>Pseudomonadota</taxon>
        <taxon>Alphaproteobacteria</taxon>
        <taxon>Hyphomicrobiales</taxon>
        <taxon>Devosiaceae</taxon>
        <taxon>Pelagibacterium</taxon>
    </lineage>
</organism>